<proteinExistence type="predicted"/>
<comment type="caution">
    <text evidence="1">The sequence shown here is derived from an EMBL/GenBank/DDBJ whole genome shotgun (WGS) entry which is preliminary data.</text>
</comment>
<accession>A0ABS8V4G9</accession>
<organism evidence="1 2">
    <name type="scientific">Datura stramonium</name>
    <name type="common">Jimsonweed</name>
    <name type="synonym">Common thornapple</name>
    <dbReference type="NCBI Taxonomy" id="4076"/>
    <lineage>
        <taxon>Eukaryota</taxon>
        <taxon>Viridiplantae</taxon>
        <taxon>Streptophyta</taxon>
        <taxon>Embryophyta</taxon>
        <taxon>Tracheophyta</taxon>
        <taxon>Spermatophyta</taxon>
        <taxon>Magnoliopsida</taxon>
        <taxon>eudicotyledons</taxon>
        <taxon>Gunneridae</taxon>
        <taxon>Pentapetalae</taxon>
        <taxon>asterids</taxon>
        <taxon>lamiids</taxon>
        <taxon>Solanales</taxon>
        <taxon>Solanaceae</taxon>
        <taxon>Solanoideae</taxon>
        <taxon>Datureae</taxon>
        <taxon>Datura</taxon>
    </lineage>
</organism>
<reference evidence="1 2" key="1">
    <citation type="journal article" date="2021" name="BMC Genomics">
        <title>Datura genome reveals duplications of psychoactive alkaloid biosynthetic genes and high mutation rate following tissue culture.</title>
        <authorList>
            <person name="Rajewski A."/>
            <person name="Carter-House D."/>
            <person name="Stajich J."/>
            <person name="Litt A."/>
        </authorList>
    </citation>
    <scope>NUCLEOTIDE SEQUENCE [LARGE SCALE GENOMIC DNA]</scope>
    <source>
        <strain evidence="1">AR-01</strain>
    </source>
</reference>
<protein>
    <submittedName>
        <fullName evidence="1">Uncharacterized protein</fullName>
    </submittedName>
</protein>
<gene>
    <name evidence="1" type="ORF">HAX54_027369</name>
</gene>
<sequence>MQEEVFPFQSSVNPRSSLSQFLYGLKQASRNGFTICQRPVFQSRTFYSPTRKLSVFNKISKALTYFVWVEVGGRGLANWADDIDLYDGRSLDSVLLVDDSRFSGWVMKILKLDLKIKSFCRVPSTWFSLRPFKQGVQSFIECKAPRQGVARLSLLKAKG</sequence>
<evidence type="ECO:0000313" key="1">
    <source>
        <dbReference type="EMBL" id="MCD9641277.1"/>
    </source>
</evidence>
<dbReference type="Proteomes" id="UP000823775">
    <property type="component" value="Unassembled WGS sequence"/>
</dbReference>
<dbReference type="EMBL" id="JACEIK010003317">
    <property type="protein sequence ID" value="MCD9641277.1"/>
    <property type="molecule type" value="Genomic_DNA"/>
</dbReference>
<name>A0ABS8V4G9_DATST</name>
<evidence type="ECO:0000313" key="2">
    <source>
        <dbReference type="Proteomes" id="UP000823775"/>
    </source>
</evidence>
<keyword evidence="2" id="KW-1185">Reference proteome</keyword>